<feature type="signal peptide" evidence="1">
    <location>
        <begin position="1"/>
        <end position="24"/>
    </location>
</feature>
<dbReference type="KEGG" id="fax:FUAX_27170"/>
<reference evidence="2 3" key="1">
    <citation type="submission" date="2021-12" db="EMBL/GenBank/DDBJ databases">
        <title>Genome sequencing of bacteria with rrn-lacking chromosome and rrn-plasmid.</title>
        <authorList>
            <person name="Anda M."/>
            <person name="Iwasaki W."/>
        </authorList>
    </citation>
    <scope>NUCLEOTIDE SEQUENCE [LARGE SCALE GENOMIC DNA]</scope>
    <source>
        <strain evidence="2 3">DSM 100852</strain>
    </source>
</reference>
<dbReference type="AlphaFoldDB" id="A0AAU9DGV9"/>
<evidence type="ECO:0000313" key="3">
    <source>
        <dbReference type="Proteomes" id="UP001348817"/>
    </source>
</evidence>
<proteinExistence type="predicted"/>
<evidence type="ECO:0000313" key="2">
    <source>
        <dbReference type="EMBL" id="BDD10285.1"/>
    </source>
</evidence>
<keyword evidence="1" id="KW-0732">Signal</keyword>
<sequence length="147" mass="16281">MKKIYCLFVIVVFGALLGQTEAVAQSCNTEKYHDECVKDLESQDNFIFIKSFKIDGVGGAKSKIQKSYVFGKGKEYYINVCSGDEGNSDGIVVSLYNGSRKLIGSNYVNGKFYPHIKFPCTATGIYYITYTFEGSKNYCGASVLGFK</sequence>
<dbReference type="RefSeq" id="WP_338391853.1">
    <property type="nucleotide sequence ID" value="NZ_AP025314.1"/>
</dbReference>
<dbReference type="EMBL" id="AP025314">
    <property type="protein sequence ID" value="BDD10285.1"/>
    <property type="molecule type" value="Genomic_DNA"/>
</dbReference>
<dbReference type="Proteomes" id="UP001348817">
    <property type="component" value="Chromosome"/>
</dbReference>
<gene>
    <name evidence="2" type="ORF">FUAX_27170</name>
</gene>
<feature type="chain" id="PRO_5043739815" evidence="1">
    <location>
        <begin position="25"/>
        <end position="147"/>
    </location>
</feature>
<protein>
    <submittedName>
        <fullName evidence="2">Uncharacterized protein</fullName>
    </submittedName>
</protein>
<accession>A0AAU9DGV9</accession>
<keyword evidence="3" id="KW-1185">Reference proteome</keyword>
<name>A0AAU9DGV9_9BACT</name>
<evidence type="ECO:0000256" key="1">
    <source>
        <dbReference type="SAM" id="SignalP"/>
    </source>
</evidence>
<organism evidence="2 3">
    <name type="scientific">Fulvitalea axinellae</name>
    <dbReference type="NCBI Taxonomy" id="1182444"/>
    <lineage>
        <taxon>Bacteria</taxon>
        <taxon>Pseudomonadati</taxon>
        <taxon>Bacteroidota</taxon>
        <taxon>Cytophagia</taxon>
        <taxon>Cytophagales</taxon>
        <taxon>Persicobacteraceae</taxon>
        <taxon>Fulvitalea</taxon>
    </lineage>
</organism>